<dbReference type="AlphaFoldDB" id="A0A401GGY7"/>
<comment type="caution">
    <text evidence="1">The sequence shown here is derived from an EMBL/GenBank/DDBJ whole genome shotgun (WGS) entry which is preliminary data.</text>
</comment>
<dbReference type="RefSeq" id="XP_027612353.1">
    <property type="nucleotide sequence ID" value="XM_027756552.1"/>
</dbReference>
<evidence type="ECO:0000313" key="2">
    <source>
        <dbReference type="Proteomes" id="UP000287166"/>
    </source>
</evidence>
<gene>
    <name evidence="1" type="ORF">SCP_0311690</name>
</gene>
<dbReference type="InParanoid" id="A0A401GGY7"/>
<reference evidence="1 2" key="1">
    <citation type="journal article" date="2018" name="Sci. Rep.">
        <title>Genome sequence of the cauliflower mushroom Sparassis crispa (Hanabiratake) and its association with beneficial usage.</title>
        <authorList>
            <person name="Kiyama R."/>
            <person name="Furutani Y."/>
            <person name="Kawaguchi K."/>
            <person name="Nakanishi T."/>
        </authorList>
    </citation>
    <scope>NUCLEOTIDE SEQUENCE [LARGE SCALE GENOMIC DNA]</scope>
</reference>
<accession>A0A401GGY7</accession>
<sequence length="59" mass="6838">MKVPILHPGNISPTVMCEYEHACRNYFEHKEISDDKHVRKILAGIKDSRICDWIASNRA</sequence>
<evidence type="ECO:0000313" key="1">
    <source>
        <dbReference type="EMBL" id="GBE81440.1"/>
    </source>
</evidence>
<protein>
    <submittedName>
        <fullName evidence="1">Uncharacterized protein</fullName>
    </submittedName>
</protein>
<proteinExistence type="predicted"/>
<dbReference type="GeneID" id="38778357"/>
<name>A0A401GGY7_9APHY</name>
<dbReference type="OrthoDB" id="2369050at2759"/>
<dbReference type="Proteomes" id="UP000287166">
    <property type="component" value="Unassembled WGS sequence"/>
</dbReference>
<organism evidence="1 2">
    <name type="scientific">Sparassis crispa</name>
    <dbReference type="NCBI Taxonomy" id="139825"/>
    <lineage>
        <taxon>Eukaryota</taxon>
        <taxon>Fungi</taxon>
        <taxon>Dikarya</taxon>
        <taxon>Basidiomycota</taxon>
        <taxon>Agaricomycotina</taxon>
        <taxon>Agaricomycetes</taxon>
        <taxon>Polyporales</taxon>
        <taxon>Sparassidaceae</taxon>
        <taxon>Sparassis</taxon>
    </lineage>
</organism>
<dbReference type="EMBL" id="BFAD01000003">
    <property type="protein sequence ID" value="GBE81440.1"/>
    <property type="molecule type" value="Genomic_DNA"/>
</dbReference>
<keyword evidence="2" id="KW-1185">Reference proteome</keyword>